<evidence type="ECO:0000313" key="2">
    <source>
        <dbReference type="Proteomes" id="UP000612055"/>
    </source>
</evidence>
<organism evidence="1 2">
    <name type="scientific">Edaphochlamys debaryana</name>
    <dbReference type="NCBI Taxonomy" id="47281"/>
    <lineage>
        <taxon>Eukaryota</taxon>
        <taxon>Viridiplantae</taxon>
        <taxon>Chlorophyta</taxon>
        <taxon>core chlorophytes</taxon>
        <taxon>Chlorophyceae</taxon>
        <taxon>CS clade</taxon>
        <taxon>Chlamydomonadales</taxon>
        <taxon>Chlamydomonadales incertae sedis</taxon>
        <taxon>Edaphochlamys</taxon>
    </lineage>
</organism>
<dbReference type="Proteomes" id="UP000612055">
    <property type="component" value="Unassembled WGS sequence"/>
</dbReference>
<keyword evidence="2" id="KW-1185">Reference proteome</keyword>
<name>A0A835XIG1_9CHLO</name>
<comment type="caution">
    <text evidence="1">The sequence shown here is derived from an EMBL/GenBank/DDBJ whole genome shotgun (WGS) entry which is preliminary data.</text>
</comment>
<gene>
    <name evidence="1" type="ORF">HYH03_017445</name>
</gene>
<proteinExistence type="predicted"/>
<evidence type="ECO:0000313" key="1">
    <source>
        <dbReference type="EMBL" id="KAG2483727.1"/>
    </source>
</evidence>
<dbReference type="AlphaFoldDB" id="A0A835XIG1"/>
<accession>A0A835XIG1</accession>
<protein>
    <submittedName>
        <fullName evidence="1">Uncharacterized protein</fullName>
    </submittedName>
</protein>
<sequence>MQLRHSAARVAPVRRGWCVVALAKARPAPLPGRLIHIVIGDQVQQRRMKSDRDFEAFHLRCLLKVKNPANLHIVEPRQICELSELEEGALYRPLEPEGVHALQGWKTSMVLGGEKASSEAAVTFLRRIRPGDQVASLQTTGQLRVRSGTSLGQVDGGAVTKDLVLLVSTKTRGLPGDVDALQNTMDKILRYRDRQPELLHEFRNRRLVGALAVDALPEDPDDYELLMGELTANAFLLFERNGNEYGCSAPGLPS</sequence>
<reference evidence="1" key="1">
    <citation type="journal article" date="2020" name="bioRxiv">
        <title>Comparative genomics of Chlamydomonas.</title>
        <authorList>
            <person name="Craig R.J."/>
            <person name="Hasan A.R."/>
            <person name="Ness R.W."/>
            <person name="Keightley P.D."/>
        </authorList>
    </citation>
    <scope>NUCLEOTIDE SEQUENCE</scope>
    <source>
        <strain evidence="1">CCAP 11/70</strain>
    </source>
</reference>
<dbReference type="EMBL" id="JAEHOE010000168">
    <property type="protein sequence ID" value="KAG2483727.1"/>
    <property type="molecule type" value="Genomic_DNA"/>
</dbReference>